<evidence type="ECO:0000256" key="12">
    <source>
        <dbReference type="ARBA" id="ARBA00023316"/>
    </source>
</evidence>
<comment type="subcellular location">
    <subcellularLocation>
        <location evidence="2">Cell membrane</location>
    </subcellularLocation>
    <subcellularLocation>
        <location evidence="1">Membrane</location>
        <topology evidence="1">Single-pass membrane protein</topology>
    </subcellularLocation>
</comment>
<dbReference type="InterPro" id="IPR012338">
    <property type="entry name" value="Beta-lactam/transpept-like"/>
</dbReference>
<evidence type="ECO:0000313" key="18">
    <source>
        <dbReference type="Proteomes" id="UP000657931"/>
    </source>
</evidence>
<keyword evidence="7 14" id="KW-0812">Transmembrane</keyword>
<evidence type="ECO:0000256" key="10">
    <source>
        <dbReference type="ARBA" id="ARBA00022989"/>
    </source>
</evidence>
<comment type="similarity">
    <text evidence="4">Belongs to the transpeptidase family.</text>
</comment>
<evidence type="ECO:0000256" key="14">
    <source>
        <dbReference type="SAM" id="Phobius"/>
    </source>
</evidence>
<evidence type="ECO:0000259" key="16">
    <source>
        <dbReference type="Pfam" id="PF03717"/>
    </source>
</evidence>
<dbReference type="Gene3D" id="3.90.1310.10">
    <property type="entry name" value="Penicillin-binding protein 2a (Domain 2)"/>
    <property type="match status" value="1"/>
</dbReference>
<dbReference type="Proteomes" id="UP000657931">
    <property type="component" value="Unassembled WGS sequence"/>
</dbReference>
<evidence type="ECO:0000256" key="4">
    <source>
        <dbReference type="ARBA" id="ARBA00007171"/>
    </source>
</evidence>
<reference evidence="17 18" key="1">
    <citation type="submission" date="2020-08" db="EMBL/GenBank/DDBJ databases">
        <title>A Genomic Blueprint of the Chicken Gut Microbiome.</title>
        <authorList>
            <person name="Gilroy R."/>
            <person name="Ravi A."/>
            <person name="Getino M."/>
            <person name="Pursley I."/>
            <person name="Horton D.L."/>
            <person name="Alikhan N.-F."/>
            <person name="Baker D."/>
            <person name="Gharbi K."/>
            <person name="Hall N."/>
            <person name="Watson M."/>
            <person name="Adriaenssens E.M."/>
            <person name="Foster-Nyarko E."/>
            <person name="Jarju S."/>
            <person name="Secka A."/>
            <person name="Antonio M."/>
            <person name="Oren A."/>
            <person name="Chaudhuri R."/>
            <person name="La Ragione R.M."/>
            <person name="Hildebrand F."/>
            <person name="Pallen M.J."/>
        </authorList>
    </citation>
    <scope>NUCLEOTIDE SEQUENCE [LARGE SCALE GENOMIC DNA]</scope>
    <source>
        <strain evidence="17 18">Sa5YUA1</strain>
    </source>
</reference>
<sequence>MAGEQKRQKRNKKMVFRINVMFFAVFILFSILIFRLGIVQIVYGENYKKEIEREVEVPVTSTAPRGQIYDSKGRLVVGNKPQLAISYTRSQSTTQEEMIQTSELLAKMIKKDSEEDLKAITERDKQDFWIIKYPNEAAEKVSDKEKDELQASDLSSKEVDEEIYKRTRERITEEELNAFKKDELEVLAIFREMASSRMLTPHFIKNKNVNEDEFALVSENLHLLPGIDTTVDWERYNALKDEDGEVTLSSVLGNVSSSKEGLPSEMLEYYQSKGYSRNDRVGKSYLELQYESVLQGQKKIMKNYTDKTGEVTKQDVVREGQAGKDLVLTTDIEFQQEVEKIIEKHIRSLRGGNYFLDRGFVSAMNPQTGEVLAMAGKQFVKDEKTGETEVMDYALGNMTSQYSMGSTVKGATVLAGYQEGVISPWSVLVDRPLYFDGTQPKRSWNTAGFGAINDLTALRKSSNVYMFLIAMRMGGQQEYIPKGKLRIDKDEGIRKLRYNFHQFGLGVKTGIDLPGEVTGQAPIPPNGGNTLDFAIGQFDTYSPLQLAQYVSTIANGGYRMQPQIVKEIREPNLENNQLGAVYKSIEPNVLNKITMKDAWIEHVQDGFIQVVNHPQGTANSGITNKKYKIAGKTGTAQAYYGGPLKVQSNPDTWNLTFVGYAPYDNPEIAISVVIPWLSSDKSKINLHIADEVFDAYFKMKTKQKGEENEEL</sequence>
<dbReference type="SUPFAM" id="SSF56519">
    <property type="entry name" value="Penicillin binding protein dimerisation domain"/>
    <property type="match status" value="1"/>
</dbReference>
<dbReference type="SUPFAM" id="SSF56601">
    <property type="entry name" value="beta-lactamase/transpeptidase-like"/>
    <property type="match status" value="1"/>
</dbReference>
<dbReference type="InterPro" id="IPR005311">
    <property type="entry name" value="PBP_dimer"/>
</dbReference>
<proteinExistence type="inferred from homology"/>
<keyword evidence="10 14" id="KW-1133">Transmembrane helix</keyword>
<dbReference type="PANTHER" id="PTHR30627:SF2">
    <property type="entry name" value="PEPTIDOGLYCAN D,D-TRANSPEPTIDASE MRDA"/>
    <property type="match status" value="1"/>
</dbReference>
<dbReference type="EC" id="3.4.16.4" evidence="5"/>
<evidence type="ECO:0000256" key="7">
    <source>
        <dbReference type="ARBA" id="ARBA00022692"/>
    </source>
</evidence>
<dbReference type="RefSeq" id="WP_191814418.1">
    <property type="nucleotide sequence ID" value="NZ_JACSQT010000005.1"/>
</dbReference>
<gene>
    <name evidence="17" type="ORF">H9655_12485</name>
</gene>
<evidence type="ECO:0000256" key="11">
    <source>
        <dbReference type="ARBA" id="ARBA00023136"/>
    </source>
</evidence>
<comment type="catalytic activity">
    <reaction evidence="13">
        <text>Preferential cleavage: (Ac)2-L-Lys-D-Ala-|-D-Ala. Also transpeptidation of peptidyl-alanyl moieties that are N-acyl substituents of D-alanine.</text>
        <dbReference type="EC" id="3.4.16.4"/>
    </reaction>
</comment>
<evidence type="ECO:0000256" key="13">
    <source>
        <dbReference type="ARBA" id="ARBA00034000"/>
    </source>
</evidence>
<evidence type="ECO:0000256" key="9">
    <source>
        <dbReference type="ARBA" id="ARBA00022984"/>
    </source>
</evidence>
<feature type="domain" description="Penicillin-binding protein transpeptidase" evidence="15">
    <location>
        <begin position="359"/>
        <end position="693"/>
    </location>
</feature>
<comment type="pathway">
    <text evidence="3">Cell wall biogenesis; peptidoglycan biosynthesis.</text>
</comment>
<evidence type="ECO:0000256" key="8">
    <source>
        <dbReference type="ARBA" id="ARBA00022960"/>
    </source>
</evidence>
<accession>A0ABR8QQM3</accession>
<organism evidence="17 18">
    <name type="scientific">Cytobacillus stercorigallinarum</name>
    <dbReference type="NCBI Taxonomy" id="2762240"/>
    <lineage>
        <taxon>Bacteria</taxon>
        <taxon>Bacillati</taxon>
        <taxon>Bacillota</taxon>
        <taxon>Bacilli</taxon>
        <taxon>Bacillales</taxon>
        <taxon>Bacillaceae</taxon>
        <taxon>Cytobacillus</taxon>
    </lineage>
</organism>
<evidence type="ECO:0000313" key="17">
    <source>
        <dbReference type="EMBL" id="MBD7937841.1"/>
    </source>
</evidence>
<name>A0ABR8QQM3_9BACI</name>
<dbReference type="Pfam" id="PF03717">
    <property type="entry name" value="PBP_dimer"/>
    <property type="match status" value="1"/>
</dbReference>
<feature type="domain" description="Penicillin-binding protein dimerisation" evidence="16">
    <location>
        <begin position="61"/>
        <end position="314"/>
    </location>
</feature>
<evidence type="ECO:0000256" key="6">
    <source>
        <dbReference type="ARBA" id="ARBA00022475"/>
    </source>
</evidence>
<keyword evidence="6" id="KW-1003">Cell membrane</keyword>
<keyword evidence="8" id="KW-0133">Cell shape</keyword>
<dbReference type="Pfam" id="PF00905">
    <property type="entry name" value="Transpeptidase"/>
    <property type="match status" value="1"/>
</dbReference>
<dbReference type="PANTHER" id="PTHR30627">
    <property type="entry name" value="PEPTIDOGLYCAN D,D-TRANSPEPTIDASE"/>
    <property type="match status" value="1"/>
</dbReference>
<evidence type="ECO:0000256" key="3">
    <source>
        <dbReference type="ARBA" id="ARBA00004752"/>
    </source>
</evidence>
<evidence type="ECO:0000256" key="1">
    <source>
        <dbReference type="ARBA" id="ARBA00004167"/>
    </source>
</evidence>
<dbReference type="InterPro" id="IPR050515">
    <property type="entry name" value="Beta-lactam/transpept"/>
</dbReference>
<comment type="caution">
    <text evidence="17">The sequence shown here is derived from an EMBL/GenBank/DDBJ whole genome shotgun (WGS) entry which is preliminary data.</text>
</comment>
<protein>
    <recommendedName>
        <fullName evidence="5">serine-type D-Ala-D-Ala carboxypeptidase</fullName>
        <ecNumber evidence="5">3.4.16.4</ecNumber>
    </recommendedName>
</protein>
<keyword evidence="12" id="KW-0961">Cell wall biogenesis/degradation</keyword>
<dbReference type="Gene3D" id="3.40.710.10">
    <property type="entry name" value="DD-peptidase/beta-lactamase superfamily"/>
    <property type="match status" value="1"/>
</dbReference>
<feature type="transmembrane region" description="Helical" evidence="14">
    <location>
        <begin position="20"/>
        <end position="43"/>
    </location>
</feature>
<dbReference type="InterPro" id="IPR001460">
    <property type="entry name" value="PCN-bd_Tpept"/>
</dbReference>
<dbReference type="InterPro" id="IPR036138">
    <property type="entry name" value="PBP_dimer_sf"/>
</dbReference>
<keyword evidence="18" id="KW-1185">Reference proteome</keyword>
<keyword evidence="11 14" id="KW-0472">Membrane</keyword>
<evidence type="ECO:0000256" key="2">
    <source>
        <dbReference type="ARBA" id="ARBA00004236"/>
    </source>
</evidence>
<evidence type="ECO:0000259" key="15">
    <source>
        <dbReference type="Pfam" id="PF00905"/>
    </source>
</evidence>
<evidence type="ECO:0000256" key="5">
    <source>
        <dbReference type="ARBA" id="ARBA00012448"/>
    </source>
</evidence>
<dbReference type="EMBL" id="JACSQT010000005">
    <property type="protein sequence ID" value="MBD7937841.1"/>
    <property type="molecule type" value="Genomic_DNA"/>
</dbReference>
<keyword evidence="9" id="KW-0573">Peptidoglycan synthesis</keyword>
<dbReference type="Gene3D" id="1.10.10.1230">
    <property type="entry name" value="Penicillin-binding protein, N-terminal non-catalytic domain, head sub-domain"/>
    <property type="match status" value="1"/>
</dbReference>